<dbReference type="InterPro" id="IPR041679">
    <property type="entry name" value="DNA2/NAM7-like_C"/>
</dbReference>
<dbReference type="PANTHER" id="PTHR43788">
    <property type="entry name" value="DNA2/NAM7 HELICASE FAMILY MEMBER"/>
    <property type="match status" value="1"/>
</dbReference>
<comment type="caution">
    <text evidence="8">The sequence shown here is derived from an EMBL/GenBank/DDBJ whole genome shotgun (WGS) entry which is preliminary data.</text>
</comment>
<evidence type="ECO:0000256" key="2">
    <source>
        <dbReference type="ARBA" id="ARBA00022741"/>
    </source>
</evidence>
<keyword evidence="3" id="KW-0378">Hydrolase</keyword>
<feature type="domain" description="DNA2/NAM7 helicase helicase" evidence="6">
    <location>
        <begin position="312"/>
        <end position="712"/>
    </location>
</feature>
<sequence>MRFVRLPLDRVLHLVASAEDDQRLREKHRDHPGLPHSVDHVVAELSAARAGVPATVAEPNRWNGGRSLLVHGTAWVARLVVTHSGRGYQVRSIDPLRVRDHHRLARHYLALHPAGWRRVDAVRELGDGADACWPRVEQEWERLVRLLADRATAPALAPRHAEFLDAVERVVDANERIALRAAADERPHPYRAVRPVGEQRHGAHSVYGFAVVGSALPEEGAFVQVKGEQRGQVTRLDGQTAVVRFDEPVDWALLPKTGELVTTTSTVVFKARREAITTLRERRALNPHLLPAIVDAQVRPIGEAADTPTEELDPDQLRAFRRALAVEDLMLVLGPPGTGKTRVISQVANAAAVGDGWSRPPWRVLVTAQSNRAVDNVLPRLSPDLVVVRVGNAGTVTDEGRPYLVDEQARELRGRTLAGVAHNLREFDGLDVAERWAAELADRVAATTAALADVDRASAGVDEARRAVGGPARAAVDALVTASAALDDRLDRARRAVQRNARLRGRPLLGWWCRWRSAALDARVERLAADRRTADDALHRARRHLADTTDHLPEVRRAARLLAEARDRVERARRSASTAAHSARAAVGGAEAPPAIRDTVDPATAVGDLTALVAWLDRRLPLLRARARLLAEWHHEVSGATTQLHPELIRYAHVVAATAVGSASRAELSEVDFDLVVVDEAGQIGTADVLVPLVRARRAVLVGDERQLPPFLDAEVGSWGREAADPRIRDLLAKSALEHLVGRLPEDNVVPLTWQRRMPEVIAEFSSREFYGGRLRTARAHEHRDELFGSPLVFVDTSGLPERRRRERPARQRDHRQAGYHNPAEAVLLSRLAAHYAAAGREWAVIVPYTAQVKAVTSAIVDLIGQESHVRLNVGSVDAFQGGERDVVLYGFTRSNPDGNVGFLSELRRANVAFTRAKAQLVLVGDLATITRSRDAGFRDLARSLRDHVAERGEIRRYDEVLDLIGGR</sequence>
<keyword evidence="4" id="KW-0347">Helicase</keyword>
<dbReference type="Pfam" id="PF13086">
    <property type="entry name" value="AAA_11"/>
    <property type="match status" value="1"/>
</dbReference>
<comment type="similarity">
    <text evidence="1">Belongs to the DNA2/NAM7 helicase family.</text>
</comment>
<evidence type="ECO:0000259" key="6">
    <source>
        <dbReference type="Pfam" id="PF13086"/>
    </source>
</evidence>
<evidence type="ECO:0000313" key="9">
    <source>
        <dbReference type="Proteomes" id="UP000282084"/>
    </source>
</evidence>
<dbReference type="InterPro" id="IPR050534">
    <property type="entry name" value="Coronavir_polyprotein_1ab"/>
</dbReference>
<keyword evidence="2" id="KW-0547">Nucleotide-binding</keyword>
<dbReference type="Gene3D" id="3.40.50.300">
    <property type="entry name" value="P-loop containing nucleotide triphosphate hydrolases"/>
    <property type="match status" value="2"/>
</dbReference>
<evidence type="ECO:0000256" key="3">
    <source>
        <dbReference type="ARBA" id="ARBA00022801"/>
    </source>
</evidence>
<dbReference type="AlphaFoldDB" id="A0A495VWQ6"/>
<keyword evidence="9" id="KW-1185">Reference proteome</keyword>
<evidence type="ECO:0000256" key="4">
    <source>
        <dbReference type="ARBA" id="ARBA00022806"/>
    </source>
</evidence>
<dbReference type="InterPro" id="IPR041677">
    <property type="entry name" value="DNA2/NAM7_AAA_11"/>
</dbReference>
<dbReference type="GO" id="GO:0005524">
    <property type="term" value="F:ATP binding"/>
    <property type="evidence" value="ECO:0007669"/>
    <property type="project" value="UniProtKB-KW"/>
</dbReference>
<dbReference type="CDD" id="cd18808">
    <property type="entry name" value="SF1_C_Upf1"/>
    <property type="match status" value="1"/>
</dbReference>
<name>A0A495VWQ6_9PSEU</name>
<protein>
    <submittedName>
        <fullName evidence="8">AAA domain-containing protein</fullName>
    </submittedName>
</protein>
<evidence type="ECO:0000259" key="7">
    <source>
        <dbReference type="Pfam" id="PF13087"/>
    </source>
</evidence>
<dbReference type="RefSeq" id="WP_121004547.1">
    <property type="nucleotide sequence ID" value="NZ_RBXO01000001.1"/>
</dbReference>
<keyword evidence="5" id="KW-0067">ATP-binding</keyword>
<evidence type="ECO:0000313" key="8">
    <source>
        <dbReference type="EMBL" id="RKT53802.1"/>
    </source>
</evidence>
<proteinExistence type="inferred from homology"/>
<dbReference type="OrthoDB" id="3197455at2"/>
<dbReference type="GO" id="GO:0043139">
    <property type="term" value="F:5'-3' DNA helicase activity"/>
    <property type="evidence" value="ECO:0007669"/>
    <property type="project" value="TreeGrafter"/>
</dbReference>
<dbReference type="PANTHER" id="PTHR43788:SF8">
    <property type="entry name" value="DNA-BINDING PROTEIN SMUBP-2"/>
    <property type="match status" value="1"/>
</dbReference>
<evidence type="ECO:0000256" key="1">
    <source>
        <dbReference type="ARBA" id="ARBA00007913"/>
    </source>
</evidence>
<accession>A0A495VWQ6</accession>
<dbReference type="Proteomes" id="UP000282084">
    <property type="component" value="Unassembled WGS sequence"/>
</dbReference>
<evidence type="ECO:0000256" key="5">
    <source>
        <dbReference type="ARBA" id="ARBA00022840"/>
    </source>
</evidence>
<reference evidence="8 9" key="1">
    <citation type="submission" date="2018-10" db="EMBL/GenBank/DDBJ databases">
        <title>Sequencing the genomes of 1000 actinobacteria strains.</title>
        <authorList>
            <person name="Klenk H.-P."/>
        </authorList>
    </citation>
    <scope>NUCLEOTIDE SEQUENCE [LARGE SCALE GENOMIC DNA]</scope>
    <source>
        <strain evidence="8 9">DSM 43800</strain>
    </source>
</reference>
<organism evidence="8 9">
    <name type="scientific">Saccharothrix australiensis</name>
    <dbReference type="NCBI Taxonomy" id="2072"/>
    <lineage>
        <taxon>Bacteria</taxon>
        <taxon>Bacillati</taxon>
        <taxon>Actinomycetota</taxon>
        <taxon>Actinomycetes</taxon>
        <taxon>Pseudonocardiales</taxon>
        <taxon>Pseudonocardiaceae</taxon>
        <taxon>Saccharothrix</taxon>
    </lineage>
</organism>
<dbReference type="GO" id="GO:0016787">
    <property type="term" value="F:hydrolase activity"/>
    <property type="evidence" value="ECO:0007669"/>
    <property type="project" value="UniProtKB-KW"/>
</dbReference>
<dbReference type="EMBL" id="RBXO01000001">
    <property type="protein sequence ID" value="RKT53802.1"/>
    <property type="molecule type" value="Genomic_DNA"/>
</dbReference>
<dbReference type="InterPro" id="IPR027417">
    <property type="entry name" value="P-loop_NTPase"/>
</dbReference>
<dbReference type="SUPFAM" id="SSF52540">
    <property type="entry name" value="P-loop containing nucleoside triphosphate hydrolases"/>
    <property type="match status" value="1"/>
</dbReference>
<dbReference type="InterPro" id="IPR047187">
    <property type="entry name" value="SF1_C_Upf1"/>
</dbReference>
<dbReference type="Pfam" id="PF13087">
    <property type="entry name" value="AAA_12"/>
    <property type="match status" value="1"/>
</dbReference>
<feature type="domain" description="DNA2/NAM7 helicase-like C-terminal" evidence="7">
    <location>
        <begin position="733"/>
        <end position="926"/>
    </location>
</feature>
<gene>
    <name evidence="8" type="ORF">C8E97_2384</name>
</gene>